<dbReference type="PANTHER" id="PTHR43802">
    <property type="entry name" value="ENOYL-COA HYDRATASE"/>
    <property type="match status" value="1"/>
</dbReference>
<accession>A0A6N6VRB3</accession>
<dbReference type="CDD" id="cd06558">
    <property type="entry name" value="crotonase-like"/>
    <property type="match status" value="1"/>
</dbReference>
<dbReference type="Gene3D" id="1.10.12.10">
    <property type="entry name" value="Lyase 2-enoyl-coa Hydratase, Chain A, domain 2"/>
    <property type="match status" value="1"/>
</dbReference>
<dbReference type="InterPro" id="IPR001753">
    <property type="entry name" value="Enoyl-CoA_hydra/iso"/>
</dbReference>
<dbReference type="Pfam" id="PF00378">
    <property type="entry name" value="ECH_1"/>
    <property type="match status" value="1"/>
</dbReference>
<keyword evidence="3" id="KW-1185">Reference proteome</keyword>
<protein>
    <submittedName>
        <fullName evidence="2">Enoyl-CoA hydratase</fullName>
    </submittedName>
</protein>
<sequence>MYARAPIPTSEFECLRYEVRDHVAVITINRPERRNALNRRAYDEVECAFRAAAADADVRCVVITGADPAFCSGEDVKEMMTGQQHDASVASLTRIRPEPTPAAVAALECDRPVIAAVNGSAVGWGMELSLFADIRIASEQAKFGELFIKRGLISDVGGLWRLPAIVGPAKAAELLFTGDIIDAQEAFRIGLVTEVTAHGDLMERAMAMAGRIAVNPPLALRYMKEGLRRTANGDLREIGSWVSGTLGRLFQTEDHREGVASFIEKRAPVFKGR</sequence>
<evidence type="ECO:0000313" key="2">
    <source>
        <dbReference type="EMBL" id="KAB7742063.1"/>
    </source>
</evidence>
<dbReference type="InterPro" id="IPR029045">
    <property type="entry name" value="ClpP/crotonase-like_dom_sf"/>
</dbReference>
<dbReference type="EMBL" id="WESC01000002">
    <property type="protein sequence ID" value="KAB7742063.1"/>
    <property type="molecule type" value="Genomic_DNA"/>
</dbReference>
<proteinExistence type="inferred from homology"/>
<dbReference type="InterPro" id="IPR014748">
    <property type="entry name" value="Enoyl-CoA_hydra_C"/>
</dbReference>
<dbReference type="Gene3D" id="3.90.226.10">
    <property type="entry name" value="2-enoyl-CoA Hydratase, Chain A, domain 1"/>
    <property type="match status" value="1"/>
</dbReference>
<gene>
    <name evidence="2" type="ORF">F2P47_01950</name>
</gene>
<reference evidence="2 3" key="1">
    <citation type="submission" date="2019-09" db="EMBL/GenBank/DDBJ databases">
        <title>Parvibaculum sedimenti sp. nov., isolated from sediment.</title>
        <authorList>
            <person name="Wang Y."/>
        </authorList>
    </citation>
    <scope>NUCLEOTIDE SEQUENCE [LARGE SCALE GENOMIC DNA]</scope>
    <source>
        <strain evidence="2 3">HXT-9</strain>
    </source>
</reference>
<dbReference type="RefSeq" id="WP_152214485.1">
    <property type="nucleotide sequence ID" value="NZ_WESC01000002.1"/>
</dbReference>
<comment type="caution">
    <text evidence="2">The sequence shown here is derived from an EMBL/GenBank/DDBJ whole genome shotgun (WGS) entry which is preliminary data.</text>
</comment>
<evidence type="ECO:0000313" key="3">
    <source>
        <dbReference type="Proteomes" id="UP000468901"/>
    </source>
</evidence>
<name>A0A6N6VRB3_9HYPH</name>
<dbReference type="Proteomes" id="UP000468901">
    <property type="component" value="Unassembled WGS sequence"/>
</dbReference>
<comment type="similarity">
    <text evidence="1">Belongs to the enoyl-CoA hydratase/isomerase family.</text>
</comment>
<dbReference type="GO" id="GO:0003824">
    <property type="term" value="F:catalytic activity"/>
    <property type="evidence" value="ECO:0007669"/>
    <property type="project" value="UniProtKB-ARBA"/>
</dbReference>
<dbReference type="SUPFAM" id="SSF52096">
    <property type="entry name" value="ClpP/crotonase"/>
    <property type="match status" value="1"/>
</dbReference>
<dbReference type="AlphaFoldDB" id="A0A6N6VRB3"/>
<evidence type="ECO:0000256" key="1">
    <source>
        <dbReference type="ARBA" id="ARBA00005254"/>
    </source>
</evidence>
<dbReference type="PANTHER" id="PTHR43802:SF1">
    <property type="entry name" value="IP11341P-RELATED"/>
    <property type="match status" value="1"/>
</dbReference>
<organism evidence="2 3">
    <name type="scientific">Parvibaculum sedimenti</name>
    <dbReference type="NCBI Taxonomy" id="2608632"/>
    <lineage>
        <taxon>Bacteria</taxon>
        <taxon>Pseudomonadati</taxon>
        <taxon>Pseudomonadota</taxon>
        <taxon>Alphaproteobacteria</taxon>
        <taxon>Hyphomicrobiales</taxon>
        <taxon>Parvibaculaceae</taxon>
        <taxon>Parvibaculum</taxon>
    </lineage>
</organism>